<protein>
    <submittedName>
        <fullName evidence="1">Uncharacterized protein</fullName>
    </submittedName>
</protein>
<reference evidence="1 2" key="1">
    <citation type="submission" date="2017-06" db="EMBL/GenBank/DDBJ databases">
        <title>Genome sequencing of cyanobaciteial culture collection at National Institute for Environmental Studies (NIES).</title>
        <authorList>
            <person name="Hirose Y."/>
            <person name="Shimura Y."/>
            <person name="Fujisawa T."/>
            <person name="Nakamura Y."/>
            <person name="Kawachi M."/>
        </authorList>
    </citation>
    <scope>NUCLEOTIDE SEQUENCE [LARGE SCALE GENOMIC DNA]</scope>
    <source>
        <strain evidence="1 2">NIES-23</strain>
    </source>
</reference>
<sequence length="88" mass="9815">MSNQELEQQLLSLDLAERIRIFQILAQSLTVQSSPPSPTPDAIDLKSDSEALLLSADRSPQHPLRKIPLTIPPDFDEPMPELWDALGQ</sequence>
<evidence type="ECO:0000313" key="1">
    <source>
        <dbReference type="EMBL" id="BAY71729.1"/>
    </source>
</evidence>
<dbReference type="EMBL" id="AP018216">
    <property type="protein sequence ID" value="BAY71729.1"/>
    <property type="molecule type" value="Genomic_DNA"/>
</dbReference>
<name>A0A1Z4KRX7_ANAVA</name>
<accession>A0A1Z4KRX7</accession>
<evidence type="ECO:0000313" key="2">
    <source>
        <dbReference type="Proteomes" id="UP000217507"/>
    </source>
</evidence>
<gene>
    <name evidence="1" type="ORF">NIES23_45500</name>
</gene>
<organism evidence="1 2">
    <name type="scientific">Trichormus variabilis NIES-23</name>
    <dbReference type="NCBI Taxonomy" id="1973479"/>
    <lineage>
        <taxon>Bacteria</taxon>
        <taxon>Bacillati</taxon>
        <taxon>Cyanobacteriota</taxon>
        <taxon>Cyanophyceae</taxon>
        <taxon>Nostocales</taxon>
        <taxon>Nostocaceae</taxon>
        <taxon>Trichormus</taxon>
    </lineage>
</organism>
<dbReference type="AlphaFoldDB" id="A0A1Z4KRX7"/>
<dbReference type="Proteomes" id="UP000217507">
    <property type="component" value="Chromosome"/>
</dbReference>
<proteinExistence type="predicted"/>